<sequence>MPSALGKPSTSWREQSFWSKVWTYALLALMVVFTTEAGIWPDGSSSNRKRVFSPGFVVLCFFVAVVELIMLNHFYGVRMR</sequence>
<evidence type="ECO:0000313" key="2">
    <source>
        <dbReference type="Proteomes" id="UP000018725"/>
    </source>
</evidence>
<proteinExistence type="predicted"/>
<keyword evidence="2" id="KW-1185">Reference proteome</keyword>
<reference evidence="1 2" key="1">
    <citation type="journal article" date="2014" name="Genome Announc.">
        <title>Complete Genome Sequence of Pseudomonas sp. Strain TKP, Isolated from a gamma-Hexachlorocyclohexane-Degrading Mixed Culture.</title>
        <authorList>
            <person name="Ohtsubo Y."/>
            <person name="Kishida K."/>
            <person name="Sato T."/>
            <person name="Tabata M."/>
            <person name="Kawasumi T."/>
            <person name="Ogura Y."/>
            <person name="Hayashi T."/>
            <person name="Tsuda M."/>
            <person name="Nagata Y."/>
        </authorList>
    </citation>
    <scope>NUCLEOTIDE SEQUENCE [LARGE SCALE GENOMIC DNA]</scope>
    <source>
        <strain evidence="1 2">TKP</strain>
    </source>
</reference>
<organism evidence="1 2">
    <name type="scientific">Pseudomonas gorinensis</name>
    <dbReference type="NCBI Taxonomy" id="3240790"/>
    <lineage>
        <taxon>Bacteria</taxon>
        <taxon>Pseudomonadati</taxon>
        <taxon>Pseudomonadota</taxon>
        <taxon>Gammaproteobacteria</taxon>
        <taxon>Pseudomonadales</taxon>
        <taxon>Pseudomonadaceae</taxon>
        <taxon>Pseudomonas</taxon>
    </lineage>
</organism>
<name>A0ACA7P6I0_9PSED</name>
<evidence type="ECO:0000313" key="1">
    <source>
        <dbReference type="EMBL" id="AHC35538.1"/>
    </source>
</evidence>
<accession>A0ACA7P6I0</accession>
<dbReference type="Proteomes" id="UP000018725">
    <property type="component" value="Chromosome"/>
</dbReference>
<gene>
    <name evidence="1" type="ORF">U771_15070</name>
</gene>
<protein>
    <submittedName>
        <fullName evidence="1">Uncharacterized protein</fullName>
    </submittedName>
</protein>
<dbReference type="EMBL" id="CP006852">
    <property type="protein sequence ID" value="AHC35538.1"/>
    <property type="molecule type" value="Genomic_DNA"/>
</dbReference>